<organism evidence="2 3">
    <name type="scientific">Flavobacterium columnare</name>
    <dbReference type="NCBI Taxonomy" id="996"/>
    <lineage>
        <taxon>Bacteria</taxon>
        <taxon>Pseudomonadati</taxon>
        <taxon>Bacteroidota</taxon>
        <taxon>Flavobacteriia</taxon>
        <taxon>Flavobacteriales</taxon>
        <taxon>Flavobacteriaceae</taxon>
        <taxon>Flavobacterium</taxon>
    </lineage>
</organism>
<keyword evidence="1" id="KW-1133">Transmembrane helix</keyword>
<name>A0A246GBP1_9FLAO</name>
<comment type="caution">
    <text evidence="2">The sequence shown here is derived from an EMBL/GenBank/DDBJ whole genome shotgun (WGS) entry which is preliminary data.</text>
</comment>
<sequence length="123" mass="14703">MLIKEFLQKLFLVGMAFYLLNFGYLFLSNQIITPAFYIIHVFFLFFYLLGISIMAFLLENKKDLVGVGFLVVITNLFIFTYIFNRWLLQKNFLFSKWNFFILFIGYLVTITFLVGKKLNQIKF</sequence>
<dbReference type="EMBL" id="MTCY01000012">
    <property type="protein sequence ID" value="OWP78132.1"/>
    <property type="molecule type" value="Genomic_DNA"/>
</dbReference>
<feature type="transmembrane region" description="Helical" evidence="1">
    <location>
        <begin position="6"/>
        <end position="27"/>
    </location>
</feature>
<keyword evidence="1" id="KW-0812">Transmembrane</keyword>
<gene>
    <name evidence="2" type="ORF">BWK62_05890</name>
</gene>
<dbReference type="Proteomes" id="UP000198034">
    <property type="component" value="Unassembled WGS sequence"/>
</dbReference>
<feature type="transmembrane region" description="Helical" evidence="1">
    <location>
        <begin position="64"/>
        <end position="84"/>
    </location>
</feature>
<evidence type="ECO:0000313" key="2">
    <source>
        <dbReference type="EMBL" id="OWP78132.1"/>
    </source>
</evidence>
<evidence type="ECO:0000256" key="1">
    <source>
        <dbReference type="SAM" id="Phobius"/>
    </source>
</evidence>
<feature type="transmembrane region" description="Helical" evidence="1">
    <location>
        <begin position="34"/>
        <end position="58"/>
    </location>
</feature>
<dbReference type="AlphaFoldDB" id="A0A246GBP1"/>
<evidence type="ECO:0000313" key="3">
    <source>
        <dbReference type="Proteomes" id="UP000198034"/>
    </source>
</evidence>
<keyword evidence="1" id="KW-0472">Membrane</keyword>
<dbReference type="OrthoDB" id="1375713at2"/>
<protein>
    <submittedName>
        <fullName evidence="2">Uncharacterized protein</fullName>
    </submittedName>
</protein>
<feature type="transmembrane region" description="Helical" evidence="1">
    <location>
        <begin position="96"/>
        <end position="115"/>
    </location>
</feature>
<reference evidence="2 3" key="1">
    <citation type="journal article" date="2017" name="Infect. Genet. Evol.">
        <title>Comparative genome analysis of fish pathogen Flavobacterium columnare reveals extensive sequence diversity within the species.</title>
        <authorList>
            <person name="Kayansamruaj P."/>
            <person name="Dong H.T."/>
            <person name="Hirono I."/>
            <person name="Kondo H."/>
            <person name="Senapin S."/>
            <person name="Rodkhum C."/>
        </authorList>
    </citation>
    <scope>NUCLEOTIDE SEQUENCE [LARGE SCALE GENOMIC DNA]</scope>
    <source>
        <strain evidence="2 3">1214</strain>
    </source>
</reference>
<accession>A0A246GBP1</accession>
<proteinExistence type="predicted"/>